<dbReference type="InterPro" id="IPR009351">
    <property type="entry name" value="AlkZ-like"/>
</dbReference>
<proteinExistence type="predicted"/>
<dbReference type="RefSeq" id="WP_189362098.1">
    <property type="nucleotide sequence ID" value="NZ_MCIF01000002.1"/>
</dbReference>
<evidence type="ECO:0000313" key="1">
    <source>
        <dbReference type="EMBL" id="RAQ97835.1"/>
    </source>
</evidence>
<dbReference type="Proteomes" id="UP000248706">
    <property type="component" value="Unassembled WGS sequence"/>
</dbReference>
<gene>
    <name evidence="1" type="ORF">A4R35_20005</name>
</gene>
<comment type="caution">
    <text evidence="1">The sequence shown here is derived from an EMBL/GenBank/DDBJ whole genome shotgun (WGS) entry which is preliminary data.</text>
</comment>
<dbReference type="EMBL" id="MCIF01000002">
    <property type="protein sequence ID" value="RAQ97835.1"/>
    <property type="molecule type" value="Genomic_DNA"/>
</dbReference>
<evidence type="ECO:0000313" key="2">
    <source>
        <dbReference type="Proteomes" id="UP000248706"/>
    </source>
</evidence>
<reference evidence="1 2" key="1">
    <citation type="submission" date="2016-08" db="EMBL/GenBank/DDBJ databases">
        <title>Analysis of Carbohydrate Active Enzymes in Thermogemmatispora T81 Reveals Carbohydrate Degradation Ability.</title>
        <authorList>
            <person name="Tomazini A."/>
            <person name="Lal S."/>
            <person name="Stott M."/>
            <person name="Henrissat B."/>
            <person name="Polikarpov I."/>
            <person name="Sparling R."/>
            <person name="Levin D.B."/>
        </authorList>
    </citation>
    <scope>NUCLEOTIDE SEQUENCE [LARGE SCALE GENOMIC DNA]</scope>
    <source>
        <strain evidence="1 2">T81</strain>
    </source>
</reference>
<accession>A0A328VUR8</accession>
<dbReference type="PANTHER" id="PTHR38479">
    <property type="entry name" value="LMO0824 PROTEIN"/>
    <property type="match status" value="1"/>
</dbReference>
<organism evidence="1 2">
    <name type="scientific">Thermogemmatispora tikiterensis</name>
    <dbReference type="NCBI Taxonomy" id="1825093"/>
    <lineage>
        <taxon>Bacteria</taxon>
        <taxon>Bacillati</taxon>
        <taxon>Chloroflexota</taxon>
        <taxon>Ktedonobacteria</taxon>
        <taxon>Thermogemmatisporales</taxon>
        <taxon>Thermogemmatisporaceae</taxon>
        <taxon>Thermogemmatispora</taxon>
    </lineage>
</organism>
<sequence length="373" mass="42410">MTEPVLNRRRLNRATLARQWLLERVEVSPLEASEHLIGLQAQLPAPPFIGLWTRLHHFRRRALLDLLHQRKIVRATLMRATLHLVSAADYMRFRPALQPALARSLQSFFRRGGDPAVQDAVLEAARSLLQEGPSTFTVLRQRLAERFPELEPAYIAYLVRMQLPLVQVADHEPWGFSTHPRYADAFDWLREEGAPWPPEEGLRLLVRRYLAAFGPASLNDLQTWSGLTGLAPLVRSLRADLCCYRDEQGQELFDLPDQPLPPEDLPAPLRFLPEFDNLLLAHANRERILPAAYRRAVLLPPGRVLPTILVDGFVAGTWSLQHQRDRHKLLITPFVSLAAGQRDELVAEGERLLAFLSPEAEAERAEVEILEPS</sequence>
<dbReference type="Pfam" id="PF06224">
    <property type="entry name" value="AlkZ-like"/>
    <property type="match status" value="1"/>
</dbReference>
<evidence type="ECO:0008006" key="3">
    <source>
        <dbReference type="Google" id="ProtNLM"/>
    </source>
</evidence>
<keyword evidence="2" id="KW-1185">Reference proteome</keyword>
<name>A0A328VUR8_9CHLR</name>
<dbReference type="PANTHER" id="PTHR38479:SF2">
    <property type="entry name" value="WINGED HELIX DNA-BINDING DOMAIN-CONTAINING PROTEIN"/>
    <property type="match status" value="1"/>
</dbReference>
<dbReference type="AlphaFoldDB" id="A0A328VUR8"/>
<protein>
    <recommendedName>
        <fullName evidence="3">Winged helix DNA-binding domain-containing protein</fullName>
    </recommendedName>
</protein>